<evidence type="ECO:0000313" key="3">
    <source>
        <dbReference type="Proteomes" id="UP001157114"/>
    </source>
</evidence>
<gene>
    <name evidence="2" type="ORF">MU1_15870</name>
</gene>
<sequence length="86" mass="9871">MTRSIIHIISSIVCLLLPIIFSLYMLWDMHQPKIGPVGDGKSHYFTFPQVVPLISCFLMGALNLPVAIARYRQQKRIQETNKDNEI</sequence>
<dbReference type="Proteomes" id="UP001157114">
    <property type="component" value="Unassembled WGS sequence"/>
</dbReference>
<evidence type="ECO:0000313" key="2">
    <source>
        <dbReference type="EMBL" id="GLX67242.1"/>
    </source>
</evidence>
<keyword evidence="1" id="KW-0472">Membrane</keyword>
<accession>A0ABQ6G9E2</accession>
<evidence type="ECO:0000256" key="1">
    <source>
        <dbReference type="SAM" id="Phobius"/>
    </source>
</evidence>
<reference evidence="2 3" key="1">
    <citation type="submission" date="2023-03" db="EMBL/GenBank/DDBJ databases">
        <title>Draft genome sequence of the bacteria which degrade cell wall of Tricholomamatutake.</title>
        <authorList>
            <person name="Konishi Y."/>
            <person name="Fukuta Y."/>
            <person name="Shirasaka N."/>
        </authorList>
    </citation>
    <scope>NUCLEOTIDE SEQUENCE [LARGE SCALE GENOMIC DNA]</scope>
    <source>
        <strain evidence="3">mu1</strain>
    </source>
</reference>
<keyword evidence="1" id="KW-1133">Transmembrane helix</keyword>
<dbReference type="EMBL" id="BSSQ01000006">
    <property type="protein sequence ID" value="GLX67242.1"/>
    <property type="molecule type" value="Genomic_DNA"/>
</dbReference>
<protein>
    <recommendedName>
        <fullName evidence="4">DUF1648 domain-containing protein</fullName>
    </recommendedName>
</protein>
<keyword evidence="3" id="KW-1185">Reference proteome</keyword>
<evidence type="ECO:0008006" key="4">
    <source>
        <dbReference type="Google" id="ProtNLM"/>
    </source>
</evidence>
<feature type="transmembrane region" description="Helical" evidence="1">
    <location>
        <begin position="47"/>
        <end position="68"/>
    </location>
</feature>
<keyword evidence="1" id="KW-0812">Transmembrane</keyword>
<name>A0ABQ6G9E2_9BACL</name>
<comment type="caution">
    <text evidence="2">The sequence shown here is derived from an EMBL/GenBank/DDBJ whole genome shotgun (WGS) entry which is preliminary data.</text>
</comment>
<feature type="transmembrane region" description="Helical" evidence="1">
    <location>
        <begin position="5"/>
        <end position="27"/>
    </location>
</feature>
<organism evidence="2 3">
    <name type="scientific">Paenibacillus glycanilyticus</name>
    <dbReference type="NCBI Taxonomy" id="126569"/>
    <lineage>
        <taxon>Bacteria</taxon>
        <taxon>Bacillati</taxon>
        <taxon>Bacillota</taxon>
        <taxon>Bacilli</taxon>
        <taxon>Bacillales</taxon>
        <taxon>Paenibacillaceae</taxon>
        <taxon>Paenibacillus</taxon>
    </lineage>
</organism>
<dbReference type="RefSeq" id="WP_284237987.1">
    <property type="nucleotide sequence ID" value="NZ_BSSQ01000006.1"/>
</dbReference>
<proteinExistence type="predicted"/>